<dbReference type="Pfam" id="PF06745">
    <property type="entry name" value="ATPase"/>
    <property type="match status" value="1"/>
</dbReference>
<organism evidence="2 3">
    <name type="scientific">Phycicoccus elongatus Lp2</name>
    <dbReference type="NCBI Taxonomy" id="1193181"/>
    <lineage>
        <taxon>Bacteria</taxon>
        <taxon>Bacillati</taxon>
        <taxon>Actinomycetota</taxon>
        <taxon>Actinomycetes</taxon>
        <taxon>Micrococcales</taxon>
        <taxon>Intrasporangiaceae</taxon>
        <taxon>Phycicoccus</taxon>
    </lineage>
</organism>
<sequence>MMDFQHAGQWLWWRAASGGVRHTVATLLTRTDAMLREGRAPGATVWPTSFGRLDGVLGGGVRSGELALIAGSQGQGKTTFGLQMLRQVATIGRPAGPTSWPESIWSMT</sequence>
<protein>
    <recommendedName>
        <fullName evidence="1">KaiC-like domain-containing protein</fullName>
    </recommendedName>
</protein>
<dbReference type="EMBL" id="CAIZ01000067">
    <property type="protein sequence ID" value="CCH69381.1"/>
    <property type="molecule type" value="Genomic_DNA"/>
</dbReference>
<accession>N0E0U2</accession>
<dbReference type="InterPro" id="IPR014774">
    <property type="entry name" value="KaiC-like_dom"/>
</dbReference>
<name>N0E0U2_9MICO</name>
<evidence type="ECO:0000313" key="3">
    <source>
        <dbReference type="Proteomes" id="UP000013167"/>
    </source>
</evidence>
<evidence type="ECO:0000259" key="1">
    <source>
        <dbReference type="Pfam" id="PF06745"/>
    </source>
</evidence>
<dbReference type="AlphaFoldDB" id="N0E0U2"/>
<dbReference type="InterPro" id="IPR027417">
    <property type="entry name" value="P-loop_NTPase"/>
</dbReference>
<dbReference type="OrthoDB" id="4836904at2"/>
<dbReference type="eggNOG" id="COG0305">
    <property type="taxonomic scope" value="Bacteria"/>
</dbReference>
<dbReference type="SUPFAM" id="SSF52540">
    <property type="entry name" value="P-loop containing nucleoside triphosphate hydrolases"/>
    <property type="match status" value="1"/>
</dbReference>
<dbReference type="Gene3D" id="3.40.50.300">
    <property type="entry name" value="P-loop containing nucleotide triphosphate hydrolases"/>
    <property type="match status" value="1"/>
</dbReference>
<dbReference type="Proteomes" id="UP000013167">
    <property type="component" value="Unassembled WGS sequence"/>
</dbReference>
<proteinExistence type="predicted"/>
<comment type="caution">
    <text evidence="2">The sequence shown here is derived from an EMBL/GenBank/DDBJ whole genome shotgun (WGS) entry which is preliminary data.</text>
</comment>
<feature type="domain" description="KaiC-like" evidence="1">
    <location>
        <begin position="48"/>
        <end position="89"/>
    </location>
</feature>
<gene>
    <name evidence="2" type="ORF">BN10_1590033</name>
</gene>
<evidence type="ECO:0000313" key="2">
    <source>
        <dbReference type="EMBL" id="CCH69381.1"/>
    </source>
</evidence>
<dbReference type="HOGENOM" id="CLU_2195654_0_0_11"/>
<keyword evidence="3" id="KW-1185">Reference proteome</keyword>
<dbReference type="STRING" id="1193181.BN10_1590033"/>
<reference evidence="2 3" key="1">
    <citation type="journal article" date="2013" name="ISME J.">
        <title>A metabolic model for members of the genus Tetrasphaera involved in enhanced biological phosphorus removal.</title>
        <authorList>
            <person name="Kristiansen R."/>
            <person name="Nguyen H.T.T."/>
            <person name="Saunders A.M."/>
            <person name="Nielsen J.L."/>
            <person name="Wimmer R."/>
            <person name="Le V.Q."/>
            <person name="McIlroy S.J."/>
            <person name="Petrovski S."/>
            <person name="Seviour R.J."/>
            <person name="Calteau A."/>
            <person name="Nielsen K.L."/>
            <person name="Nielsen P.H."/>
        </authorList>
    </citation>
    <scope>NUCLEOTIDE SEQUENCE [LARGE SCALE GENOMIC DNA]</scope>
    <source>
        <strain evidence="2 3">Lp2</strain>
    </source>
</reference>